<sequence>MVFKVVNQGGNQITKFNSKKLNPIFRLQVKGNSHAPKGKP</sequence>
<dbReference type="AlphaFoldDB" id="A7MDD5"/>
<gene>
    <name evidence="1" type="ordered locus">PMN2A_1938</name>
</gene>
<reference evidence="1 2" key="1">
    <citation type="journal article" date="2007" name="PLoS Genet.">
        <title>Patterns and implications of gene gain and loss in the evolution of Prochlorococcus.</title>
        <authorList>
            <person name="Kettler G.C."/>
            <person name="Martiny A.C."/>
            <person name="Huang K."/>
            <person name="Zucker J."/>
            <person name="Coleman M.L."/>
            <person name="Rodrigue S."/>
            <person name="Chen F."/>
            <person name="Lapidus A."/>
            <person name="Ferriera S."/>
            <person name="Johnson J."/>
            <person name="Steglich C."/>
            <person name="Church G.M."/>
            <person name="Richardson P."/>
            <person name="Chisholm S.W."/>
        </authorList>
    </citation>
    <scope>NUCLEOTIDE SEQUENCE [LARGE SCALE GENOMIC DNA]</scope>
    <source>
        <strain evidence="1 2">NATL2A</strain>
    </source>
</reference>
<dbReference type="KEGG" id="pmn:PMN2A_1938"/>
<proteinExistence type="predicted"/>
<protein>
    <submittedName>
        <fullName evidence="1">Uncharacterized protein</fullName>
    </submittedName>
</protein>
<name>A7MDD5_PROMT</name>
<evidence type="ECO:0000313" key="1">
    <source>
        <dbReference type="EMBL" id="ABU23873.1"/>
    </source>
</evidence>
<dbReference type="EMBL" id="CP000095">
    <property type="protein sequence ID" value="ABU23873.1"/>
    <property type="molecule type" value="Genomic_DNA"/>
</dbReference>
<accession>A7MDD5</accession>
<organism evidence="1 2">
    <name type="scientific">Prochlorococcus marinus (strain NATL2A)</name>
    <dbReference type="NCBI Taxonomy" id="59920"/>
    <lineage>
        <taxon>Bacteria</taxon>
        <taxon>Bacillati</taxon>
        <taxon>Cyanobacteriota</taxon>
        <taxon>Cyanophyceae</taxon>
        <taxon>Synechococcales</taxon>
        <taxon>Prochlorococcaceae</taxon>
        <taxon>Prochlorococcus</taxon>
    </lineage>
</organism>
<evidence type="ECO:0000313" key="2">
    <source>
        <dbReference type="Proteomes" id="UP000002535"/>
    </source>
</evidence>
<keyword evidence="2" id="KW-1185">Reference proteome</keyword>
<dbReference type="HOGENOM" id="CLU_3294841_0_0_3"/>
<dbReference type="STRING" id="59920.PMN2A_1938"/>
<dbReference type="Proteomes" id="UP000002535">
    <property type="component" value="Chromosome"/>
</dbReference>